<dbReference type="InterPro" id="IPR015421">
    <property type="entry name" value="PyrdxlP-dep_Trfase_major"/>
</dbReference>
<dbReference type="Pfam" id="PF00266">
    <property type="entry name" value="Aminotran_5"/>
    <property type="match status" value="2"/>
</dbReference>
<dbReference type="PANTHER" id="PTHR43586">
    <property type="entry name" value="CYSTEINE DESULFURASE"/>
    <property type="match status" value="1"/>
</dbReference>
<evidence type="ECO:0000259" key="1">
    <source>
        <dbReference type="Pfam" id="PF00266"/>
    </source>
</evidence>
<feature type="domain" description="Aminotransferase class V" evidence="1">
    <location>
        <begin position="26"/>
        <end position="297"/>
    </location>
</feature>
<feature type="domain" description="Aminotransferase class V" evidence="1">
    <location>
        <begin position="339"/>
        <end position="444"/>
    </location>
</feature>
<organism evidence="2 3">
    <name type="scientific">Halotia branconii CENA392</name>
    <dbReference type="NCBI Taxonomy" id="1539056"/>
    <lineage>
        <taxon>Bacteria</taxon>
        <taxon>Bacillati</taxon>
        <taxon>Cyanobacteriota</taxon>
        <taxon>Cyanophyceae</taxon>
        <taxon>Nostocales</taxon>
        <taxon>Nodulariaceae</taxon>
        <taxon>Halotia</taxon>
    </lineage>
</organism>
<dbReference type="InterPro" id="IPR000192">
    <property type="entry name" value="Aminotrans_V_dom"/>
</dbReference>
<name>A0AAJ6NPP8_9CYAN</name>
<dbReference type="NCBIfam" id="TIGR01976">
    <property type="entry name" value="am_tr_V_VC1184"/>
    <property type="match status" value="1"/>
</dbReference>
<protein>
    <submittedName>
        <fullName evidence="2">Cysteine desulfurase-like protein</fullName>
    </submittedName>
</protein>
<dbReference type="InterPro" id="IPR011340">
    <property type="entry name" value="Cys_dSase-rel"/>
</dbReference>
<gene>
    <name evidence="2" type="ORF">QI031_20265</name>
</gene>
<keyword evidence="3" id="KW-1185">Reference proteome</keyword>
<dbReference type="Gene3D" id="3.90.1150.10">
    <property type="entry name" value="Aspartate Aminotransferase, domain 1"/>
    <property type="match status" value="1"/>
</dbReference>
<dbReference type="PANTHER" id="PTHR43586:SF21">
    <property type="entry name" value="PYRIDOXAL PHOSPHATE (PLP)-DEPENDENT ASPARTATE AMINOTRANSFERASE SUPERFAMILY"/>
    <property type="match status" value="1"/>
</dbReference>
<dbReference type="AlphaFoldDB" id="A0AAJ6NPP8"/>
<reference evidence="2 3" key="1">
    <citation type="journal article" date="2023" name="Limnol Oceanogr Lett">
        <title>Environmental adaptations by the intertidal Antarctic cyanobacterium Halotia branconii CENA392 as revealed using long-read genome sequencing.</title>
        <authorList>
            <person name="Dextro R.B."/>
            <person name="Delbaje E."/>
            <person name="Freitas P.N.N."/>
            <person name="Geraldes V."/>
            <person name="Pinto E."/>
            <person name="Long P.F."/>
            <person name="Fiore M.F."/>
        </authorList>
    </citation>
    <scope>NUCLEOTIDE SEQUENCE [LARGE SCALE GENOMIC DNA]</scope>
    <source>
        <strain evidence="2 3">CENA392</strain>
    </source>
</reference>
<dbReference type="RefSeq" id="WP_281481454.1">
    <property type="nucleotide sequence ID" value="NZ_CP124543.1"/>
</dbReference>
<dbReference type="InterPro" id="IPR015422">
    <property type="entry name" value="PyrdxlP-dep_Trfase_small"/>
</dbReference>
<accession>A0AAJ6NPP8</accession>
<proteinExistence type="predicted"/>
<sequence length="457" mass="49382">MESLDLKWIRAQFPALTQKINGQPAIFFDGPGGTQVPGAVLDAISDYLVKSNANAHGAFATSARTDLLITSARAAIADFLGCNSDEVIFGANMTTLTFAVSRAIGRELQSGDEIIVTRLDHAANVSPWYALEEKGVIVRMVDVNIEDCTLDMSDLEQQINSQTKLVAIGYASNAVGTINDIAAIVRLAHAVGALVFVDAVHYTPHAPINVHALDCDFLACSAYKFFGPHVGILYGKREHLTRFSPYKLKPAPEEVPFCWETGTLNHEGLAGMVAAINYLAKLGCHVSPSIDSELVAALATADKEGLETFHCPSFLTSPNQPSHELASAYHSRRAALVAAMSAIQQYERELSQKLIAGLLEIPGLSFYGITDPARFAWRTPTVAFRLAGQTPETTAKALGDRGIFAWHGNFYAINLTEKLGVEASGGLIRVGLAHYNCVEEIHQFLQVLKEVAACKNQ</sequence>
<dbReference type="SUPFAM" id="SSF53383">
    <property type="entry name" value="PLP-dependent transferases"/>
    <property type="match status" value="1"/>
</dbReference>
<evidence type="ECO:0000313" key="2">
    <source>
        <dbReference type="EMBL" id="WGV24123.1"/>
    </source>
</evidence>
<dbReference type="KEGG" id="hbq:QI031_20265"/>
<dbReference type="Proteomes" id="UP001223520">
    <property type="component" value="Chromosome"/>
</dbReference>
<evidence type="ECO:0000313" key="3">
    <source>
        <dbReference type="Proteomes" id="UP001223520"/>
    </source>
</evidence>
<dbReference type="EMBL" id="CP124543">
    <property type="protein sequence ID" value="WGV24123.1"/>
    <property type="molecule type" value="Genomic_DNA"/>
</dbReference>
<dbReference type="InterPro" id="IPR015424">
    <property type="entry name" value="PyrdxlP-dep_Trfase"/>
</dbReference>
<dbReference type="Gene3D" id="3.40.640.10">
    <property type="entry name" value="Type I PLP-dependent aspartate aminotransferase-like (Major domain)"/>
    <property type="match status" value="1"/>
</dbReference>